<evidence type="ECO:0000313" key="3">
    <source>
        <dbReference type="Proteomes" id="UP001054889"/>
    </source>
</evidence>
<organism evidence="2 3">
    <name type="scientific">Eleusine coracana subsp. coracana</name>
    <dbReference type="NCBI Taxonomy" id="191504"/>
    <lineage>
        <taxon>Eukaryota</taxon>
        <taxon>Viridiplantae</taxon>
        <taxon>Streptophyta</taxon>
        <taxon>Embryophyta</taxon>
        <taxon>Tracheophyta</taxon>
        <taxon>Spermatophyta</taxon>
        <taxon>Magnoliopsida</taxon>
        <taxon>Liliopsida</taxon>
        <taxon>Poales</taxon>
        <taxon>Poaceae</taxon>
        <taxon>PACMAD clade</taxon>
        <taxon>Chloridoideae</taxon>
        <taxon>Cynodonteae</taxon>
        <taxon>Eleusininae</taxon>
        <taxon>Eleusine</taxon>
    </lineage>
</organism>
<evidence type="ECO:0000313" key="2">
    <source>
        <dbReference type="EMBL" id="GJN36756.1"/>
    </source>
</evidence>
<sequence length="130" mass="14547">MGSHIYHQEVDIVPPPTTRKCKEKNVSQRGGGGGGVGFTQEEDKVLCSAFLNIGKDPITGVGQSLGSYNKRFHDYYNMFKPEGSNRSQLAVQNRWTSIKKSVSKFSRIKSAIDRRNESGKNEQDRVDLIL</sequence>
<dbReference type="PANTHER" id="PTHR45125:SF40">
    <property type="entry name" value="OS06G0117800 PROTEIN"/>
    <property type="match status" value="1"/>
</dbReference>
<feature type="compositionally biased region" description="Basic and acidic residues" evidence="1">
    <location>
        <begin position="1"/>
        <end position="10"/>
    </location>
</feature>
<dbReference type="EMBL" id="BQKI01000090">
    <property type="protein sequence ID" value="GJN36756.1"/>
    <property type="molecule type" value="Genomic_DNA"/>
</dbReference>
<comment type="caution">
    <text evidence="2">The sequence shown here is derived from an EMBL/GenBank/DDBJ whole genome shotgun (WGS) entry which is preliminary data.</text>
</comment>
<keyword evidence="3" id="KW-1185">Reference proteome</keyword>
<dbReference type="Proteomes" id="UP001054889">
    <property type="component" value="Unassembled WGS sequence"/>
</dbReference>
<feature type="region of interest" description="Disordered" evidence="1">
    <location>
        <begin position="1"/>
        <end position="37"/>
    </location>
</feature>
<evidence type="ECO:0000256" key="1">
    <source>
        <dbReference type="SAM" id="MobiDB-lite"/>
    </source>
</evidence>
<reference evidence="2" key="2">
    <citation type="submission" date="2021-12" db="EMBL/GenBank/DDBJ databases">
        <title>Resequencing data analysis of finger millet.</title>
        <authorList>
            <person name="Hatakeyama M."/>
            <person name="Aluri S."/>
            <person name="Balachadran M.T."/>
            <person name="Sivarajan S.R."/>
            <person name="Poveda L."/>
            <person name="Shimizu-Inatsugi R."/>
            <person name="Schlapbach R."/>
            <person name="Sreeman S.M."/>
            <person name="Shimizu K.K."/>
        </authorList>
    </citation>
    <scope>NUCLEOTIDE SEQUENCE</scope>
</reference>
<protein>
    <submittedName>
        <fullName evidence="2">Uncharacterized protein</fullName>
    </submittedName>
</protein>
<gene>
    <name evidence="2" type="primary">gb25650</name>
    <name evidence="2" type="ORF">PR202_gb25650</name>
</gene>
<reference evidence="2" key="1">
    <citation type="journal article" date="2018" name="DNA Res.">
        <title>Multiple hybrid de novo genome assembly of finger millet, an orphan allotetraploid crop.</title>
        <authorList>
            <person name="Hatakeyama M."/>
            <person name="Aluri S."/>
            <person name="Balachadran M.T."/>
            <person name="Sivarajan S.R."/>
            <person name="Patrignani A."/>
            <person name="Gruter S."/>
            <person name="Poveda L."/>
            <person name="Shimizu-Inatsugi R."/>
            <person name="Baeten J."/>
            <person name="Francoijs K.J."/>
            <person name="Nataraja K.N."/>
            <person name="Reddy Y.A.N."/>
            <person name="Phadnis S."/>
            <person name="Ravikumar R.L."/>
            <person name="Schlapbach R."/>
            <person name="Sreeman S.M."/>
            <person name="Shimizu K.K."/>
        </authorList>
    </citation>
    <scope>NUCLEOTIDE SEQUENCE</scope>
</reference>
<dbReference type="AlphaFoldDB" id="A0AAV5FPT1"/>
<proteinExistence type="predicted"/>
<name>A0AAV5FPT1_ELECO</name>
<dbReference type="PANTHER" id="PTHR45125">
    <property type="entry name" value="F21J9.4-RELATED"/>
    <property type="match status" value="1"/>
</dbReference>
<accession>A0AAV5FPT1</accession>